<dbReference type="OrthoDB" id="5824787at2759"/>
<accession>A0A0C2H5T0</accession>
<reference evidence="1 2" key="1">
    <citation type="submission" date="2013-12" db="EMBL/GenBank/DDBJ databases">
        <title>Draft genome of the parsitic nematode Ancylostoma duodenale.</title>
        <authorList>
            <person name="Mitreva M."/>
        </authorList>
    </citation>
    <scope>NUCLEOTIDE SEQUENCE [LARGE SCALE GENOMIC DNA]</scope>
    <source>
        <strain evidence="1 2">Zhejiang</strain>
    </source>
</reference>
<evidence type="ECO:0000313" key="2">
    <source>
        <dbReference type="Proteomes" id="UP000054047"/>
    </source>
</evidence>
<gene>
    <name evidence="1" type="ORF">ANCDUO_02793</name>
</gene>
<dbReference type="EMBL" id="KN726926">
    <property type="protein sequence ID" value="KIH66879.1"/>
    <property type="molecule type" value="Genomic_DNA"/>
</dbReference>
<dbReference type="Proteomes" id="UP000054047">
    <property type="component" value="Unassembled WGS sequence"/>
</dbReference>
<organism evidence="1 2">
    <name type="scientific">Ancylostoma duodenale</name>
    <dbReference type="NCBI Taxonomy" id="51022"/>
    <lineage>
        <taxon>Eukaryota</taxon>
        <taxon>Metazoa</taxon>
        <taxon>Ecdysozoa</taxon>
        <taxon>Nematoda</taxon>
        <taxon>Chromadorea</taxon>
        <taxon>Rhabditida</taxon>
        <taxon>Rhabditina</taxon>
        <taxon>Rhabditomorpha</taxon>
        <taxon>Strongyloidea</taxon>
        <taxon>Ancylostomatidae</taxon>
        <taxon>Ancylostomatinae</taxon>
        <taxon>Ancylostoma</taxon>
    </lineage>
</organism>
<name>A0A0C2H5T0_9BILA</name>
<keyword evidence="2" id="KW-1185">Reference proteome</keyword>
<sequence length="152" mass="16559">MAIPTSSARTLVPEVSIEDVTTQARKTRCDVAGLAKTRRLRPVNAAFENGDELLFGTCDSRRVGGVRVLVNTNLAVNIDSFEELTSRIGLLRLKRLESVLALTILVAYAPTSSHDDVLQTERRQTVLFTLSPKAKAQPISFGNGFSVLLSCN</sequence>
<proteinExistence type="predicted"/>
<evidence type="ECO:0000313" key="1">
    <source>
        <dbReference type="EMBL" id="KIH66879.1"/>
    </source>
</evidence>
<protein>
    <submittedName>
        <fullName evidence="1">Uncharacterized protein</fullName>
    </submittedName>
</protein>
<dbReference type="AlphaFoldDB" id="A0A0C2H5T0"/>